<evidence type="ECO:0000313" key="2">
    <source>
        <dbReference type="Proteomes" id="UP000299102"/>
    </source>
</evidence>
<proteinExistence type="predicted"/>
<gene>
    <name evidence="1" type="primary">GTF2IRD2</name>
    <name evidence="1" type="ORF">EVAR_21288_1</name>
</gene>
<organism evidence="1 2">
    <name type="scientific">Eumeta variegata</name>
    <name type="common">Bagworm moth</name>
    <name type="synonym">Eumeta japonica</name>
    <dbReference type="NCBI Taxonomy" id="151549"/>
    <lineage>
        <taxon>Eukaryota</taxon>
        <taxon>Metazoa</taxon>
        <taxon>Ecdysozoa</taxon>
        <taxon>Arthropoda</taxon>
        <taxon>Hexapoda</taxon>
        <taxon>Insecta</taxon>
        <taxon>Pterygota</taxon>
        <taxon>Neoptera</taxon>
        <taxon>Endopterygota</taxon>
        <taxon>Lepidoptera</taxon>
        <taxon>Glossata</taxon>
        <taxon>Ditrysia</taxon>
        <taxon>Tineoidea</taxon>
        <taxon>Psychidae</taxon>
        <taxon>Oiketicinae</taxon>
        <taxon>Eumeta</taxon>
    </lineage>
</organism>
<protein>
    <submittedName>
        <fullName evidence="1">General transcription factor II-I repeat domain-containing protein 2</fullName>
    </submittedName>
</protein>
<accession>A0A4C1WPX3</accession>
<dbReference type="AlphaFoldDB" id="A0A4C1WPX3"/>
<dbReference type="OrthoDB" id="1101576at2759"/>
<sequence length="277" mass="30921">MLHISPDCRPADMTGVYHVIDLRGSAADDLTRLTRADAIDLTLVDNSLAKLNTKRPLCARRRPSLRAVCACSAPAAGPPPVDVAPTHIYRPLICNECNFSSATTPGAGPSLDQVERACFSASLTPPATRRLERPLHSLCLRPALTILTFLTFSTLVQAKPGMAIRWLSKEKMLKRFYNLRNDIADFMHIKNNPLFELSDPNGCDLAFLVDLTGYLNDLNLKLQKQGQLVNDLYSHLKAFQNKILLWEAHMLSGNSYHFTTFSAYENIVYAQYAEELK</sequence>
<name>A0A4C1WPX3_EUMVA</name>
<dbReference type="Proteomes" id="UP000299102">
    <property type="component" value="Unassembled WGS sequence"/>
</dbReference>
<dbReference type="PANTHER" id="PTHR45913:SF5">
    <property type="entry name" value="GENERAL TRANSCRIPTION FACTOR II-I REPEAT DOMAIN-CONTAINING PROTEIN 2A-LIKE PROTEIN"/>
    <property type="match status" value="1"/>
</dbReference>
<dbReference type="STRING" id="151549.A0A4C1WPX3"/>
<keyword evidence="2" id="KW-1185">Reference proteome</keyword>
<dbReference type="PANTHER" id="PTHR45913">
    <property type="entry name" value="EPM2A-INTERACTING PROTEIN 1"/>
    <property type="match status" value="1"/>
</dbReference>
<reference evidence="1 2" key="1">
    <citation type="journal article" date="2019" name="Commun. Biol.">
        <title>The bagworm genome reveals a unique fibroin gene that provides high tensile strength.</title>
        <authorList>
            <person name="Kono N."/>
            <person name="Nakamura H."/>
            <person name="Ohtoshi R."/>
            <person name="Tomita M."/>
            <person name="Numata K."/>
            <person name="Arakawa K."/>
        </authorList>
    </citation>
    <scope>NUCLEOTIDE SEQUENCE [LARGE SCALE GENOMIC DNA]</scope>
</reference>
<dbReference type="EMBL" id="BGZK01000596">
    <property type="protein sequence ID" value="GBP52157.1"/>
    <property type="molecule type" value="Genomic_DNA"/>
</dbReference>
<comment type="caution">
    <text evidence="1">The sequence shown here is derived from an EMBL/GenBank/DDBJ whole genome shotgun (WGS) entry which is preliminary data.</text>
</comment>
<evidence type="ECO:0000313" key="1">
    <source>
        <dbReference type="EMBL" id="GBP52157.1"/>
    </source>
</evidence>